<dbReference type="CDD" id="cd00158">
    <property type="entry name" value="RHOD"/>
    <property type="match status" value="1"/>
</dbReference>
<gene>
    <name evidence="3" type="ORF">NBRC116585_05670</name>
</gene>
<sequence>MDQYIEFAIKYWWLVAIWVVFLVALLWDNNRRNGQSVSTTEATTMINRENAIVLDIREKADFKTGHLVNAINIPFASLSSRTGELEKYRKQPIVLVCKSGQTVGAAGKMLREQGFNTVRMKGGMMEWNSQNLPVVKK</sequence>
<evidence type="ECO:0000313" key="4">
    <source>
        <dbReference type="Proteomes" id="UP001481413"/>
    </source>
</evidence>
<evidence type="ECO:0000259" key="2">
    <source>
        <dbReference type="PROSITE" id="PS50206"/>
    </source>
</evidence>
<dbReference type="InterPro" id="IPR001763">
    <property type="entry name" value="Rhodanese-like_dom"/>
</dbReference>
<feature type="domain" description="Rhodanese" evidence="2">
    <location>
        <begin position="47"/>
        <end position="136"/>
    </location>
</feature>
<dbReference type="InterPro" id="IPR050229">
    <property type="entry name" value="GlpE_sulfurtransferase"/>
</dbReference>
<evidence type="ECO:0000313" key="3">
    <source>
        <dbReference type="EMBL" id="GAA6144450.1"/>
    </source>
</evidence>
<dbReference type="EMBL" id="BAABWH010000001">
    <property type="protein sequence ID" value="GAA6144450.1"/>
    <property type="molecule type" value="Genomic_DNA"/>
</dbReference>
<feature type="transmembrane region" description="Helical" evidence="1">
    <location>
        <begin position="7"/>
        <end position="27"/>
    </location>
</feature>
<keyword evidence="4" id="KW-1185">Reference proteome</keyword>
<evidence type="ECO:0000256" key="1">
    <source>
        <dbReference type="SAM" id="Phobius"/>
    </source>
</evidence>
<keyword evidence="1" id="KW-0472">Membrane</keyword>
<dbReference type="RefSeq" id="WP_353293378.1">
    <property type="nucleotide sequence ID" value="NZ_BAABWH010000001.1"/>
</dbReference>
<protein>
    <submittedName>
        <fullName evidence="3">Rhodanese-like domain-containing protein</fullName>
    </submittedName>
</protein>
<keyword evidence="1" id="KW-0812">Transmembrane</keyword>
<dbReference type="PANTHER" id="PTHR43031">
    <property type="entry name" value="FAD-DEPENDENT OXIDOREDUCTASE"/>
    <property type="match status" value="1"/>
</dbReference>
<keyword evidence="1" id="KW-1133">Transmembrane helix</keyword>
<dbReference type="PANTHER" id="PTHR43031:SF18">
    <property type="entry name" value="RHODANESE-RELATED SULFURTRANSFERASES"/>
    <property type="match status" value="1"/>
</dbReference>
<proteinExistence type="predicted"/>
<accession>A0ABP9ZWE5</accession>
<reference evidence="3 4" key="1">
    <citation type="submission" date="2024-04" db="EMBL/GenBank/DDBJ databases">
        <title>Draft genome sequence of Thalassolituus maritimus NBRC 116585.</title>
        <authorList>
            <person name="Miyakawa T."/>
            <person name="Kusuya Y."/>
            <person name="Miura T."/>
        </authorList>
    </citation>
    <scope>NUCLEOTIDE SEQUENCE [LARGE SCALE GENOMIC DNA]</scope>
    <source>
        <strain evidence="3 4">5NW40-0001</strain>
    </source>
</reference>
<dbReference type="InterPro" id="IPR036873">
    <property type="entry name" value="Rhodanese-like_dom_sf"/>
</dbReference>
<dbReference type="Proteomes" id="UP001481413">
    <property type="component" value="Unassembled WGS sequence"/>
</dbReference>
<dbReference type="SMART" id="SM00450">
    <property type="entry name" value="RHOD"/>
    <property type="match status" value="1"/>
</dbReference>
<dbReference type="Pfam" id="PF00581">
    <property type="entry name" value="Rhodanese"/>
    <property type="match status" value="1"/>
</dbReference>
<comment type="caution">
    <text evidence="3">The sequence shown here is derived from an EMBL/GenBank/DDBJ whole genome shotgun (WGS) entry which is preliminary data.</text>
</comment>
<dbReference type="SUPFAM" id="SSF52821">
    <property type="entry name" value="Rhodanese/Cell cycle control phosphatase"/>
    <property type="match status" value="1"/>
</dbReference>
<dbReference type="PROSITE" id="PS50206">
    <property type="entry name" value="RHODANESE_3"/>
    <property type="match status" value="1"/>
</dbReference>
<name>A0ABP9ZWE5_9GAMM</name>
<organism evidence="3 4">
    <name type="scientific">Thalassolituus maritimus</name>
    <dbReference type="NCBI Taxonomy" id="484498"/>
    <lineage>
        <taxon>Bacteria</taxon>
        <taxon>Pseudomonadati</taxon>
        <taxon>Pseudomonadota</taxon>
        <taxon>Gammaproteobacteria</taxon>
        <taxon>Oceanospirillales</taxon>
        <taxon>Oceanospirillaceae</taxon>
        <taxon>Thalassolituus</taxon>
    </lineage>
</organism>
<dbReference type="Gene3D" id="3.40.250.10">
    <property type="entry name" value="Rhodanese-like domain"/>
    <property type="match status" value="1"/>
</dbReference>